<dbReference type="EMBL" id="JBHSFK010000048">
    <property type="protein sequence ID" value="MFC4506865.1"/>
    <property type="molecule type" value="Genomic_DNA"/>
</dbReference>
<feature type="transmembrane region" description="Helical" evidence="1">
    <location>
        <begin position="12"/>
        <end position="32"/>
    </location>
</feature>
<feature type="transmembrane region" description="Helical" evidence="1">
    <location>
        <begin position="68"/>
        <end position="85"/>
    </location>
</feature>
<evidence type="ECO:0000313" key="3">
    <source>
        <dbReference type="Proteomes" id="UP001595839"/>
    </source>
</evidence>
<feature type="transmembrane region" description="Helical" evidence="1">
    <location>
        <begin position="44"/>
        <end position="61"/>
    </location>
</feature>
<feature type="transmembrane region" description="Helical" evidence="1">
    <location>
        <begin position="154"/>
        <end position="171"/>
    </location>
</feature>
<feature type="transmembrane region" description="Helical" evidence="1">
    <location>
        <begin position="178"/>
        <end position="195"/>
    </location>
</feature>
<dbReference type="RefSeq" id="WP_381177161.1">
    <property type="nucleotide sequence ID" value="NZ_JBHSFK010000048.1"/>
</dbReference>
<feature type="transmembrane region" description="Helical" evidence="1">
    <location>
        <begin position="129"/>
        <end position="148"/>
    </location>
</feature>
<sequence>MAISASVLVVRLNRWWSVAPVAGLGVGVLTNLAQGWLPGAWNQIANSGAVWCVPAFVAGALTARRPAVAGLCTTLGLVVGYYAYAEFGRDGMGALTAPLLWLVMAVISGPLFGIAGDWWRRGRSEWRRVVGLAALAGVFGMEAALYAWTLHYATQAWACVAMLVLLPLLMGRRHRERGLALLTAVVLSSVAYAVIELPLQHVAG</sequence>
<comment type="caution">
    <text evidence="2">The sequence shown here is derived from an EMBL/GenBank/DDBJ whole genome shotgun (WGS) entry which is preliminary data.</text>
</comment>
<name>A0ABV9B564_9ACTN</name>
<keyword evidence="3" id="KW-1185">Reference proteome</keyword>
<feature type="transmembrane region" description="Helical" evidence="1">
    <location>
        <begin position="97"/>
        <end position="117"/>
    </location>
</feature>
<gene>
    <name evidence="2" type="ORF">ACFPIH_46725</name>
</gene>
<keyword evidence="1" id="KW-0472">Membrane</keyword>
<dbReference type="Pfam" id="PF20128">
    <property type="entry name" value="DUF6518"/>
    <property type="match status" value="1"/>
</dbReference>
<accession>A0ABV9B564</accession>
<proteinExistence type="predicted"/>
<evidence type="ECO:0000313" key="2">
    <source>
        <dbReference type="EMBL" id="MFC4506865.1"/>
    </source>
</evidence>
<keyword evidence="1" id="KW-1133">Transmembrane helix</keyword>
<evidence type="ECO:0000256" key="1">
    <source>
        <dbReference type="SAM" id="Phobius"/>
    </source>
</evidence>
<dbReference type="Proteomes" id="UP001595839">
    <property type="component" value="Unassembled WGS sequence"/>
</dbReference>
<dbReference type="InterPro" id="IPR045393">
    <property type="entry name" value="DUF6518"/>
</dbReference>
<keyword evidence="1" id="KW-0812">Transmembrane</keyword>
<protein>
    <submittedName>
        <fullName evidence="2">DUF6518 family protein</fullName>
    </submittedName>
</protein>
<organism evidence="2 3">
    <name type="scientific">Streptomyces vulcanius</name>
    <dbReference type="NCBI Taxonomy" id="1441876"/>
    <lineage>
        <taxon>Bacteria</taxon>
        <taxon>Bacillati</taxon>
        <taxon>Actinomycetota</taxon>
        <taxon>Actinomycetes</taxon>
        <taxon>Kitasatosporales</taxon>
        <taxon>Streptomycetaceae</taxon>
        <taxon>Streptomyces</taxon>
    </lineage>
</organism>
<reference evidence="3" key="1">
    <citation type="journal article" date="2019" name="Int. J. Syst. Evol. Microbiol.">
        <title>The Global Catalogue of Microorganisms (GCM) 10K type strain sequencing project: providing services to taxonomists for standard genome sequencing and annotation.</title>
        <authorList>
            <consortium name="The Broad Institute Genomics Platform"/>
            <consortium name="The Broad Institute Genome Sequencing Center for Infectious Disease"/>
            <person name="Wu L."/>
            <person name="Ma J."/>
        </authorList>
    </citation>
    <scope>NUCLEOTIDE SEQUENCE [LARGE SCALE GENOMIC DNA]</scope>
    <source>
        <strain evidence="3">CGMCC 4.7177</strain>
    </source>
</reference>